<accession>A0A3M0AQ53</accession>
<dbReference type="InterPro" id="IPR002065">
    <property type="entry name" value="TPX"/>
</dbReference>
<dbReference type="SUPFAM" id="SSF52833">
    <property type="entry name" value="Thioredoxin-like"/>
    <property type="match status" value="1"/>
</dbReference>
<evidence type="ECO:0000259" key="3">
    <source>
        <dbReference type="PROSITE" id="PS51352"/>
    </source>
</evidence>
<dbReference type="Gene3D" id="3.40.30.10">
    <property type="entry name" value="Glutaredoxin"/>
    <property type="match status" value="1"/>
</dbReference>
<evidence type="ECO:0000256" key="1">
    <source>
        <dbReference type="ARBA" id="ARBA00023157"/>
    </source>
</evidence>
<dbReference type="PROSITE" id="PS51352">
    <property type="entry name" value="THIOREDOXIN_2"/>
    <property type="match status" value="1"/>
</dbReference>
<reference evidence="4 5" key="1">
    <citation type="submission" date="2018-10" db="EMBL/GenBank/DDBJ databases">
        <title>Genomic Encyclopedia of Type Strains, Phase IV (KMG-IV): sequencing the most valuable type-strain genomes for metagenomic binning, comparative biology and taxonomic classification.</title>
        <authorList>
            <person name="Goeker M."/>
        </authorList>
    </citation>
    <scope>NUCLEOTIDE SEQUENCE [LARGE SCALE GENOMIC DNA]</scope>
    <source>
        <strain evidence="4 5">DSM 25080</strain>
    </source>
</reference>
<name>A0A3M0AQ53_9GAMM</name>
<keyword evidence="1" id="KW-1015">Disulfide bond</keyword>
<keyword evidence="5" id="KW-1185">Reference proteome</keyword>
<organism evidence="4 5">
    <name type="scientific">Umboniibacter marinipuniceus</name>
    <dbReference type="NCBI Taxonomy" id="569599"/>
    <lineage>
        <taxon>Bacteria</taxon>
        <taxon>Pseudomonadati</taxon>
        <taxon>Pseudomonadota</taxon>
        <taxon>Gammaproteobacteria</taxon>
        <taxon>Cellvibrionales</taxon>
        <taxon>Cellvibrionaceae</taxon>
        <taxon>Umboniibacter</taxon>
    </lineage>
</organism>
<dbReference type="RefSeq" id="WP_121876281.1">
    <property type="nucleotide sequence ID" value="NZ_REFJ01000002.1"/>
</dbReference>
<keyword evidence="4" id="KW-0575">Peroxidase</keyword>
<protein>
    <submittedName>
        <fullName evidence="4">Thiol peroxidase (Atypical 2-Cys peroxiredoxin)</fullName>
    </submittedName>
</protein>
<sequence>MAIVKLGDAEFHTIGDLPPIGSAVPDFTLTGVDLSDIKLADYRGEWIVLNIFPSIDTPTCQMSVREFNKRAAELSKVKVLCIAMDLPFAFSRFCGAEGLDNVVSASGFRSSFGDAFGVNMTDGPLRGLYARAVIVVSPEGIVSHTELVASVGSEPNYDAALTVIN</sequence>
<dbReference type="Pfam" id="PF08534">
    <property type="entry name" value="Redoxin"/>
    <property type="match status" value="1"/>
</dbReference>
<dbReference type="GO" id="GO:0008379">
    <property type="term" value="F:thioredoxin peroxidase activity"/>
    <property type="evidence" value="ECO:0007669"/>
    <property type="project" value="InterPro"/>
</dbReference>
<dbReference type="InterPro" id="IPR013766">
    <property type="entry name" value="Thioredoxin_domain"/>
</dbReference>
<keyword evidence="2" id="KW-0676">Redox-active center</keyword>
<dbReference type="EMBL" id="REFJ01000002">
    <property type="protein sequence ID" value="RMA81122.1"/>
    <property type="molecule type" value="Genomic_DNA"/>
</dbReference>
<dbReference type="InterPro" id="IPR050455">
    <property type="entry name" value="Tpx_Peroxidase_subfamily"/>
</dbReference>
<feature type="domain" description="Thioredoxin" evidence="3">
    <location>
        <begin position="18"/>
        <end position="165"/>
    </location>
</feature>
<keyword evidence="4" id="KW-0560">Oxidoreductase</keyword>
<dbReference type="NCBIfam" id="NF001808">
    <property type="entry name" value="PRK00522.1"/>
    <property type="match status" value="1"/>
</dbReference>
<evidence type="ECO:0000313" key="4">
    <source>
        <dbReference type="EMBL" id="RMA81122.1"/>
    </source>
</evidence>
<dbReference type="Proteomes" id="UP000267187">
    <property type="component" value="Unassembled WGS sequence"/>
</dbReference>
<dbReference type="PANTHER" id="PTHR43110">
    <property type="entry name" value="THIOL PEROXIDASE"/>
    <property type="match status" value="1"/>
</dbReference>
<proteinExistence type="predicted"/>
<gene>
    <name evidence="4" type="ORF">DFR27_0920</name>
</gene>
<dbReference type="AlphaFoldDB" id="A0A3M0AQ53"/>
<dbReference type="CDD" id="cd03014">
    <property type="entry name" value="PRX_Atyp2cys"/>
    <property type="match status" value="1"/>
</dbReference>
<dbReference type="InterPro" id="IPR036249">
    <property type="entry name" value="Thioredoxin-like_sf"/>
</dbReference>
<evidence type="ECO:0000313" key="5">
    <source>
        <dbReference type="Proteomes" id="UP000267187"/>
    </source>
</evidence>
<dbReference type="InterPro" id="IPR013740">
    <property type="entry name" value="Redoxin"/>
</dbReference>
<evidence type="ECO:0000256" key="2">
    <source>
        <dbReference type="ARBA" id="ARBA00023284"/>
    </source>
</evidence>
<dbReference type="OrthoDB" id="9781543at2"/>
<comment type="caution">
    <text evidence="4">The sequence shown here is derived from an EMBL/GenBank/DDBJ whole genome shotgun (WGS) entry which is preliminary data.</text>
</comment>
<dbReference type="PANTHER" id="PTHR43110:SF1">
    <property type="entry name" value="THIOL PEROXIDASE"/>
    <property type="match status" value="1"/>
</dbReference>